<evidence type="ECO:0000256" key="1">
    <source>
        <dbReference type="SAM" id="Phobius"/>
    </source>
</evidence>
<dbReference type="EMBL" id="CAOQHR010000003">
    <property type="protein sequence ID" value="CAI6331430.1"/>
    <property type="molecule type" value="Genomic_DNA"/>
</dbReference>
<dbReference type="AlphaFoldDB" id="A0A9W4U8D9"/>
<accession>A0A9W4U8D9</accession>
<keyword evidence="1" id="KW-0472">Membrane</keyword>
<evidence type="ECO:0000313" key="2">
    <source>
        <dbReference type="EMBL" id="CAI6331430.1"/>
    </source>
</evidence>
<gene>
    <name evidence="2" type="ORF">PDIGIT_LOCUS4455</name>
</gene>
<keyword evidence="1" id="KW-0812">Transmembrane</keyword>
<keyword evidence="3" id="KW-1185">Reference proteome</keyword>
<proteinExistence type="predicted"/>
<dbReference type="OrthoDB" id="3796518at2759"/>
<keyword evidence="1" id="KW-1133">Transmembrane helix</keyword>
<evidence type="ECO:0000313" key="3">
    <source>
        <dbReference type="Proteomes" id="UP001152607"/>
    </source>
</evidence>
<feature type="transmembrane region" description="Helical" evidence="1">
    <location>
        <begin position="60"/>
        <end position="78"/>
    </location>
</feature>
<dbReference type="Proteomes" id="UP001152607">
    <property type="component" value="Unassembled WGS sequence"/>
</dbReference>
<protein>
    <submittedName>
        <fullName evidence="2">Uncharacterized protein</fullName>
    </submittedName>
</protein>
<name>A0A9W4U8D9_9PLEO</name>
<sequence>MIFFLNILGIHDCACPEGDAKRIVRALPKKGSEFQIRAPSGTGDYVWGIYARYLVSSIRVFGIHVAILAVTIGLWVWWQIKHPDDLQEAFVPVTVAGICISTFGASTGILKGMR</sequence>
<feature type="transmembrane region" description="Helical" evidence="1">
    <location>
        <begin position="90"/>
        <end position="110"/>
    </location>
</feature>
<organism evidence="2 3">
    <name type="scientific">Periconia digitata</name>
    <dbReference type="NCBI Taxonomy" id="1303443"/>
    <lineage>
        <taxon>Eukaryota</taxon>
        <taxon>Fungi</taxon>
        <taxon>Dikarya</taxon>
        <taxon>Ascomycota</taxon>
        <taxon>Pezizomycotina</taxon>
        <taxon>Dothideomycetes</taxon>
        <taxon>Pleosporomycetidae</taxon>
        <taxon>Pleosporales</taxon>
        <taxon>Massarineae</taxon>
        <taxon>Periconiaceae</taxon>
        <taxon>Periconia</taxon>
    </lineage>
</organism>
<comment type="caution">
    <text evidence="2">The sequence shown here is derived from an EMBL/GenBank/DDBJ whole genome shotgun (WGS) entry which is preliminary data.</text>
</comment>
<reference evidence="2" key="1">
    <citation type="submission" date="2023-01" db="EMBL/GenBank/DDBJ databases">
        <authorList>
            <person name="Van Ghelder C."/>
            <person name="Rancurel C."/>
        </authorList>
    </citation>
    <scope>NUCLEOTIDE SEQUENCE</scope>
    <source>
        <strain evidence="2">CNCM I-4278</strain>
    </source>
</reference>